<organism evidence="2 3">
    <name type="scientific">Bacteroides faecium</name>
    <dbReference type="NCBI Taxonomy" id="2715212"/>
    <lineage>
        <taxon>Bacteria</taxon>
        <taxon>Pseudomonadati</taxon>
        <taxon>Bacteroidota</taxon>
        <taxon>Bacteroidia</taxon>
        <taxon>Bacteroidales</taxon>
        <taxon>Bacteroidaceae</taxon>
        <taxon>Bacteroides</taxon>
    </lineage>
</organism>
<evidence type="ECO:0000256" key="1">
    <source>
        <dbReference type="SAM" id="SignalP"/>
    </source>
</evidence>
<reference evidence="2 3" key="1">
    <citation type="submission" date="2020-03" db="EMBL/GenBank/DDBJ databases">
        <title>Genomic analysis of Bacteroides faecium CBA7301.</title>
        <authorList>
            <person name="Kim J."/>
            <person name="Roh S.W."/>
        </authorList>
    </citation>
    <scope>NUCLEOTIDE SEQUENCE [LARGE SCALE GENOMIC DNA]</scope>
    <source>
        <strain evidence="2 3">CBA7301</strain>
    </source>
</reference>
<evidence type="ECO:0000313" key="2">
    <source>
        <dbReference type="EMBL" id="QIU95093.1"/>
    </source>
</evidence>
<dbReference type="Proteomes" id="UP000501780">
    <property type="component" value="Chromosome"/>
</dbReference>
<sequence length="182" mass="20285">MKKNQKQRNGLHSRFLKKVGLFCFMLAVFPSLCHAIDWTPKYAGGMHIGYGTSSTVNDVKTYSARAMLGMLHGIMWGDYLQTSIGVDAHMLTHYYKGQGLRFAMTGYVDLRGFYPVTSDFSPFVDLALGAGHSLKPSGGKTSFYCEFGPGIKYKKFTLSCGLQKFGNDKGSSHFYVKTGFYF</sequence>
<dbReference type="RefSeq" id="WP_167963568.1">
    <property type="nucleotide sequence ID" value="NZ_CP050831.1"/>
</dbReference>
<proteinExistence type="predicted"/>
<keyword evidence="3" id="KW-1185">Reference proteome</keyword>
<evidence type="ECO:0008006" key="4">
    <source>
        <dbReference type="Google" id="ProtNLM"/>
    </source>
</evidence>
<dbReference type="KEGG" id="bfc:BacF7301_13495"/>
<feature type="signal peptide" evidence="1">
    <location>
        <begin position="1"/>
        <end position="35"/>
    </location>
</feature>
<name>A0A6H0KPI4_9BACE</name>
<keyword evidence="1" id="KW-0732">Signal</keyword>
<dbReference type="EMBL" id="CP050831">
    <property type="protein sequence ID" value="QIU95093.1"/>
    <property type="molecule type" value="Genomic_DNA"/>
</dbReference>
<feature type="chain" id="PRO_5026110965" description="Outer membrane protein beta-barrel domain-containing protein" evidence="1">
    <location>
        <begin position="36"/>
        <end position="182"/>
    </location>
</feature>
<evidence type="ECO:0000313" key="3">
    <source>
        <dbReference type="Proteomes" id="UP000501780"/>
    </source>
</evidence>
<protein>
    <recommendedName>
        <fullName evidence="4">Outer membrane protein beta-barrel domain-containing protein</fullName>
    </recommendedName>
</protein>
<accession>A0A6H0KPI4</accession>
<dbReference type="AlphaFoldDB" id="A0A6H0KPI4"/>
<gene>
    <name evidence="2" type="ORF">BacF7301_13495</name>
</gene>